<gene>
    <name evidence="2" type="ORF">AAFF_G00106910</name>
</gene>
<feature type="region of interest" description="Disordered" evidence="1">
    <location>
        <begin position="1"/>
        <end position="35"/>
    </location>
</feature>
<evidence type="ECO:0000313" key="3">
    <source>
        <dbReference type="Proteomes" id="UP001221898"/>
    </source>
</evidence>
<comment type="caution">
    <text evidence="2">The sequence shown here is derived from an EMBL/GenBank/DDBJ whole genome shotgun (WGS) entry which is preliminary data.</text>
</comment>
<dbReference type="AlphaFoldDB" id="A0AAD7T2A7"/>
<sequence>MQGPGHKVKRLIPDNRRGDDERNRSISNNKGSPAFIETSVSGPASALALSLPPRSRVCALIHSRYVLAVTGGLISPDEDGLPSEALTGAQTRRGRVLSAVWRAGPGAQCGSLDSVTQCLCPALHSHITDLCSSADKDGLRSRPGFCVPPSVSPFPRASDPALRPRHADLSLCPPHSSAPVATVKL</sequence>
<reference evidence="2" key="1">
    <citation type="journal article" date="2023" name="Science">
        <title>Genome structures resolve the early diversification of teleost fishes.</title>
        <authorList>
            <person name="Parey E."/>
            <person name="Louis A."/>
            <person name="Montfort J."/>
            <person name="Bouchez O."/>
            <person name="Roques C."/>
            <person name="Iampietro C."/>
            <person name="Lluch J."/>
            <person name="Castinel A."/>
            <person name="Donnadieu C."/>
            <person name="Desvignes T."/>
            <person name="Floi Bucao C."/>
            <person name="Jouanno E."/>
            <person name="Wen M."/>
            <person name="Mejri S."/>
            <person name="Dirks R."/>
            <person name="Jansen H."/>
            <person name="Henkel C."/>
            <person name="Chen W.J."/>
            <person name="Zahm M."/>
            <person name="Cabau C."/>
            <person name="Klopp C."/>
            <person name="Thompson A.W."/>
            <person name="Robinson-Rechavi M."/>
            <person name="Braasch I."/>
            <person name="Lecointre G."/>
            <person name="Bobe J."/>
            <person name="Postlethwait J.H."/>
            <person name="Berthelot C."/>
            <person name="Roest Crollius H."/>
            <person name="Guiguen Y."/>
        </authorList>
    </citation>
    <scope>NUCLEOTIDE SEQUENCE</scope>
    <source>
        <strain evidence="2">NC1722</strain>
    </source>
</reference>
<evidence type="ECO:0000313" key="2">
    <source>
        <dbReference type="EMBL" id="KAJ8413109.1"/>
    </source>
</evidence>
<proteinExistence type="predicted"/>
<feature type="compositionally biased region" description="Basic and acidic residues" evidence="1">
    <location>
        <begin position="11"/>
        <end position="24"/>
    </location>
</feature>
<dbReference type="EMBL" id="JAINUG010000017">
    <property type="protein sequence ID" value="KAJ8413109.1"/>
    <property type="molecule type" value="Genomic_DNA"/>
</dbReference>
<name>A0AAD7T2A7_9TELE</name>
<accession>A0AAD7T2A7</accession>
<dbReference type="Proteomes" id="UP001221898">
    <property type="component" value="Unassembled WGS sequence"/>
</dbReference>
<feature type="compositionally biased region" description="Basic residues" evidence="1">
    <location>
        <begin position="1"/>
        <end position="10"/>
    </location>
</feature>
<evidence type="ECO:0000256" key="1">
    <source>
        <dbReference type="SAM" id="MobiDB-lite"/>
    </source>
</evidence>
<protein>
    <submittedName>
        <fullName evidence="2">Uncharacterized protein</fullName>
    </submittedName>
</protein>
<organism evidence="2 3">
    <name type="scientific">Aldrovandia affinis</name>
    <dbReference type="NCBI Taxonomy" id="143900"/>
    <lineage>
        <taxon>Eukaryota</taxon>
        <taxon>Metazoa</taxon>
        <taxon>Chordata</taxon>
        <taxon>Craniata</taxon>
        <taxon>Vertebrata</taxon>
        <taxon>Euteleostomi</taxon>
        <taxon>Actinopterygii</taxon>
        <taxon>Neopterygii</taxon>
        <taxon>Teleostei</taxon>
        <taxon>Notacanthiformes</taxon>
        <taxon>Halosauridae</taxon>
        <taxon>Aldrovandia</taxon>
    </lineage>
</organism>
<keyword evidence="3" id="KW-1185">Reference proteome</keyword>